<dbReference type="Proteomes" id="UP000008744">
    <property type="component" value="Unassembled WGS sequence"/>
</dbReference>
<feature type="compositionally biased region" description="Low complexity" evidence="1">
    <location>
        <begin position="40"/>
        <end position="50"/>
    </location>
</feature>
<dbReference type="EMBL" id="CH479247">
    <property type="protein sequence ID" value="EDW37845.1"/>
    <property type="molecule type" value="Genomic_DNA"/>
</dbReference>
<proteinExistence type="predicted"/>
<dbReference type="HOGENOM" id="CLU_1505020_0_0_1"/>
<keyword evidence="3" id="KW-1185">Reference proteome</keyword>
<sequence>MPAVAAGMAGGRPCAPPASEDRTAINSVLRATISNAKEAPSPTLLSISPPTHGPRATRRRRRGSDADGRTLIYNLQIKETKDLEFHMRCAEHTCYRWDLRYTYATWDQDVGSRKNQLSWRCLRGSAWRLWESSLYQPPACFDRAPIAFRAIGLSELSASRQIFELAEKKTIIEEYLAKG</sequence>
<accession>B4HB42</accession>
<dbReference type="AlphaFoldDB" id="B4HB42"/>
<gene>
    <name evidence="2" type="primary">Dper\GL19740</name>
    <name evidence="2" type="ORF">Dper_GL19740</name>
</gene>
<feature type="region of interest" description="Disordered" evidence="1">
    <location>
        <begin position="1"/>
        <end position="20"/>
    </location>
</feature>
<dbReference type="STRING" id="7234.B4HB42"/>
<evidence type="ECO:0000256" key="1">
    <source>
        <dbReference type="SAM" id="MobiDB-lite"/>
    </source>
</evidence>
<protein>
    <submittedName>
        <fullName evidence="2">GL19740</fullName>
    </submittedName>
</protein>
<feature type="region of interest" description="Disordered" evidence="1">
    <location>
        <begin position="39"/>
        <end position="64"/>
    </location>
</feature>
<name>B4HB42_DROPE</name>
<organism evidence="3">
    <name type="scientific">Drosophila persimilis</name>
    <name type="common">Fruit fly</name>
    <dbReference type="NCBI Taxonomy" id="7234"/>
    <lineage>
        <taxon>Eukaryota</taxon>
        <taxon>Metazoa</taxon>
        <taxon>Ecdysozoa</taxon>
        <taxon>Arthropoda</taxon>
        <taxon>Hexapoda</taxon>
        <taxon>Insecta</taxon>
        <taxon>Pterygota</taxon>
        <taxon>Neoptera</taxon>
        <taxon>Endopterygota</taxon>
        <taxon>Diptera</taxon>
        <taxon>Brachycera</taxon>
        <taxon>Muscomorpha</taxon>
        <taxon>Ephydroidea</taxon>
        <taxon>Drosophilidae</taxon>
        <taxon>Drosophila</taxon>
        <taxon>Sophophora</taxon>
    </lineage>
</organism>
<evidence type="ECO:0000313" key="2">
    <source>
        <dbReference type="EMBL" id="EDW37845.1"/>
    </source>
</evidence>
<reference evidence="2 3" key="1">
    <citation type="journal article" date="2007" name="Nature">
        <title>Evolution of genes and genomes on the Drosophila phylogeny.</title>
        <authorList>
            <consortium name="Drosophila 12 Genomes Consortium"/>
            <person name="Clark A.G."/>
            <person name="Eisen M.B."/>
            <person name="Smith D.R."/>
            <person name="Bergman C.M."/>
            <person name="Oliver B."/>
            <person name="Markow T.A."/>
            <person name="Kaufman T.C."/>
            <person name="Kellis M."/>
            <person name="Gelbart W."/>
            <person name="Iyer V.N."/>
            <person name="Pollard D.A."/>
            <person name="Sackton T.B."/>
            <person name="Larracuente A.M."/>
            <person name="Singh N.D."/>
            <person name="Abad J.P."/>
            <person name="Abt D.N."/>
            <person name="Adryan B."/>
            <person name="Aguade M."/>
            <person name="Akashi H."/>
            <person name="Anderson W.W."/>
            <person name="Aquadro C.F."/>
            <person name="Ardell D.H."/>
            <person name="Arguello R."/>
            <person name="Artieri C.G."/>
            <person name="Barbash D.A."/>
            <person name="Barker D."/>
            <person name="Barsanti P."/>
            <person name="Batterham P."/>
            <person name="Batzoglou S."/>
            <person name="Begun D."/>
            <person name="Bhutkar A."/>
            <person name="Blanco E."/>
            <person name="Bosak S.A."/>
            <person name="Bradley R.K."/>
            <person name="Brand A.D."/>
            <person name="Brent M.R."/>
            <person name="Brooks A.N."/>
            <person name="Brown R.H."/>
            <person name="Butlin R.K."/>
            <person name="Caggese C."/>
            <person name="Calvi B.R."/>
            <person name="Bernardo de Carvalho A."/>
            <person name="Caspi A."/>
            <person name="Castrezana S."/>
            <person name="Celniker S.E."/>
            <person name="Chang J.L."/>
            <person name="Chapple C."/>
            <person name="Chatterji S."/>
            <person name="Chinwalla A."/>
            <person name="Civetta A."/>
            <person name="Clifton S.W."/>
            <person name="Comeron J.M."/>
            <person name="Costello J.C."/>
            <person name="Coyne J.A."/>
            <person name="Daub J."/>
            <person name="David R.G."/>
            <person name="Delcher A.L."/>
            <person name="Delehaunty K."/>
            <person name="Do C.B."/>
            <person name="Ebling H."/>
            <person name="Edwards K."/>
            <person name="Eickbush T."/>
            <person name="Evans J.D."/>
            <person name="Filipski A."/>
            <person name="Findeiss S."/>
            <person name="Freyhult E."/>
            <person name="Fulton L."/>
            <person name="Fulton R."/>
            <person name="Garcia A.C."/>
            <person name="Gardiner A."/>
            <person name="Garfield D.A."/>
            <person name="Garvin B.E."/>
            <person name="Gibson G."/>
            <person name="Gilbert D."/>
            <person name="Gnerre S."/>
            <person name="Godfrey J."/>
            <person name="Good R."/>
            <person name="Gotea V."/>
            <person name="Gravely B."/>
            <person name="Greenberg A.J."/>
            <person name="Griffiths-Jones S."/>
            <person name="Gross S."/>
            <person name="Guigo R."/>
            <person name="Gustafson E.A."/>
            <person name="Haerty W."/>
            <person name="Hahn M.W."/>
            <person name="Halligan D.L."/>
            <person name="Halpern A.L."/>
            <person name="Halter G.M."/>
            <person name="Han M.V."/>
            <person name="Heger A."/>
            <person name="Hillier L."/>
            <person name="Hinrichs A.S."/>
            <person name="Holmes I."/>
            <person name="Hoskins R.A."/>
            <person name="Hubisz M.J."/>
            <person name="Hultmark D."/>
            <person name="Huntley M.A."/>
            <person name="Jaffe D.B."/>
            <person name="Jagadeeshan S."/>
            <person name="Jeck W.R."/>
            <person name="Johnson J."/>
            <person name="Jones C.D."/>
            <person name="Jordan W.C."/>
            <person name="Karpen G.H."/>
            <person name="Kataoka E."/>
            <person name="Keightley P.D."/>
            <person name="Kheradpour P."/>
            <person name="Kirkness E.F."/>
            <person name="Koerich L.B."/>
            <person name="Kristiansen K."/>
            <person name="Kudrna D."/>
            <person name="Kulathinal R.J."/>
            <person name="Kumar S."/>
            <person name="Kwok R."/>
            <person name="Lander E."/>
            <person name="Langley C.H."/>
            <person name="Lapoint R."/>
            <person name="Lazzaro B.P."/>
            <person name="Lee S.J."/>
            <person name="Levesque L."/>
            <person name="Li R."/>
            <person name="Lin C.F."/>
            <person name="Lin M.F."/>
            <person name="Lindblad-Toh K."/>
            <person name="Llopart A."/>
            <person name="Long M."/>
            <person name="Low L."/>
            <person name="Lozovsky E."/>
            <person name="Lu J."/>
            <person name="Luo M."/>
            <person name="Machado C.A."/>
            <person name="Makalowski W."/>
            <person name="Marzo M."/>
            <person name="Matsuda M."/>
            <person name="Matzkin L."/>
            <person name="McAllister B."/>
            <person name="McBride C.S."/>
            <person name="McKernan B."/>
            <person name="McKernan K."/>
            <person name="Mendez-Lago M."/>
            <person name="Minx P."/>
            <person name="Mollenhauer M.U."/>
            <person name="Montooth K."/>
            <person name="Mount S.M."/>
            <person name="Mu X."/>
            <person name="Myers E."/>
            <person name="Negre B."/>
            <person name="Newfeld S."/>
            <person name="Nielsen R."/>
            <person name="Noor M.A."/>
            <person name="O'Grady P."/>
            <person name="Pachter L."/>
            <person name="Papaceit M."/>
            <person name="Parisi M.J."/>
            <person name="Parisi M."/>
            <person name="Parts L."/>
            <person name="Pedersen J.S."/>
            <person name="Pesole G."/>
            <person name="Phillippy A.M."/>
            <person name="Ponting C.P."/>
            <person name="Pop M."/>
            <person name="Porcelli D."/>
            <person name="Powell J.R."/>
            <person name="Prohaska S."/>
            <person name="Pruitt K."/>
            <person name="Puig M."/>
            <person name="Quesneville H."/>
            <person name="Ram K.R."/>
            <person name="Rand D."/>
            <person name="Rasmussen M.D."/>
            <person name="Reed L.K."/>
            <person name="Reenan R."/>
            <person name="Reily A."/>
            <person name="Remington K.A."/>
            <person name="Rieger T.T."/>
            <person name="Ritchie M.G."/>
            <person name="Robin C."/>
            <person name="Rogers Y.H."/>
            <person name="Rohde C."/>
            <person name="Rozas J."/>
            <person name="Rubenfield M.J."/>
            <person name="Ruiz A."/>
            <person name="Russo S."/>
            <person name="Salzberg S.L."/>
            <person name="Sanchez-Gracia A."/>
            <person name="Saranga D.J."/>
            <person name="Sato H."/>
            <person name="Schaeffer S.W."/>
            <person name="Schatz M.C."/>
            <person name="Schlenke T."/>
            <person name="Schwartz R."/>
            <person name="Segarra C."/>
            <person name="Singh R.S."/>
            <person name="Sirot L."/>
            <person name="Sirota M."/>
            <person name="Sisneros N.B."/>
            <person name="Smith C.D."/>
            <person name="Smith T.F."/>
            <person name="Spieth J."/>
            <person name="Stage D.E."/>
            <person name="Stark A."/>
            <person name="Stephan W."/>
            <person name="Strausberg R.L."/>
            <person name="Strempel S."/>
            <person name="Sturgill D."/>
            <person name="Sutton G."/>
            <person name="Sutton G.G."/>
            <person name="Tao W."/>
            <person name="Teichmann S."/>
            <person name="Tobari Y.N."/>
            <person name="Tomimura Y."/>
            <person name="Tsolas J.M."/>
            <person name="Valente V.L."/>
            <person name="Venter E."/>
            <person name="Venter J.C."/>
            <person name="Vicario S."/>
            <person name="Vieira F.G."/>
            <person name="Vilella A.J."/>
            <person name="Villasante A."/>
            <person name="Walenz B."/>
            <person name="Wang J."/>
            <person name="Wasserman M."/>
            <person name="Watts T."/>
            <person name="Wilson D."/>
            <person name="Wilson R.K."/>
            <person name="Wing R.A."/>
            <person name="Wolfner M.F."/>
            <person name="Wong A."/>
            <person name="Wong G.K."/>
            <person name="Wu C.I."/>
            <person name="Wu G."/>
            <person name="Yamamoto D."/>
            <person name="Yang H.P."/>
            <person name="Yang S.P."/>
            <person name="Yorke J.A."/>
            <person name="Yoshida K."/>
            <person name="Zdobnov E."/>
            <person name="Zhang P."/>
            <person name="Zhang Y."/>
            <person name="Zimin A.V."/>
            <person name="Baldwin J."/>
            <person name="Abdouelleil A."/>
            <person name="Abdulkadir J."/>
            <person name="Abebe A."/>
            <person name="Abera B."/>
            <person name="Abreu J."/>
            <person name="Acer S.C."/>
            <person name="Aftuck L."/>
            <person name="Alexander A."/>
            <person name="An P."/>
            <person name="Anderson E."/>
            <person name="Anderson S."/>
            <person name="Arachi H."/>
            <person name="Azer M."/>
            <person name="Bachantsang P."/>
            <person name="Barry A."/>
            <person name="Bayul T."/>
            <person name="Berlin A."/>
            <person name="Bessette D."/>
            <person name="Bloom T."/>
            <person name="Blye J."/>
            <person name="Boguslavskiy L."/>
            <person name="Bonnet C."/>
            <person name="Boukhgalter B."/>
            <person name="Bourzgui I."/>
            <person name="Brown A."/>
            <person name="Cahill P."/>
            <person name="Channer S."/>
            <person name="Cheshatsang Y."/>
            <person name="Chuda L."/>
            <person name="Citroen M."/>
            <person name="Collymore A."/>
            <person name="Cooke P."/>
            <person name="Costello M."/>
            <person name="D'Aco K."/>
            <person name="Daza R."/>
            <person name="De Haan G."/>
            <person name="DeGray S."/>
            <person name="DeMaso C."/>
            <person name="Dhargay N."/>
            <person name="Dooley K."/>
            <person name="Dooley E."/>
            <person name="Doricent M."/>
            <person name="Dorje P."/>
            <person name="Dorjee K."/>
            <person name="Dupes A."/>
            <person name="Elong R."/>
            <person name="Falk J."/>
            <person name="Farina A."/>
            <person name="Faro S."/>
            <person name="Ferguson D."/>
            <person name="Fisher S."/>
            <person name="Foley C.D."/>
            <person name="Franke A."/>
            <person name="Friedrich D."/>
            <person name="Gadbois L."/>
            <person name="Gearin G."/>
            <person name="Gearin C.R."/>
            <person name="Giannoukos G."/>
            <person name="Goode T."/>
            <person name="Graham J."/>
            <person name="Grandbois E."/>
            <person name="Grewal S."/>
            <person name="Gyaltsen K."/>
            <person name="Hafez N."/>
            <person name="Hagos B."/>
            <person name="Hall J."/>
            <person name="Henson C."/>
            <person name="Hollinger A."/>
            <person name="Honan T."/>
            <person name="Huard M.D."/>
            <person name="Hughes L."/>
            <person name="Hurhula B."/>
            <person name="Husby M.E."/>
            <person name="Kamat A."/>
            <person name="Kanga B."/>
            <person name="Kashin S."/>
            <person name="Khazanovich D."/>
            <person name="Kisner P."/>
            <person name="Lance K."/>
            <person name="Lara M."/>
            <person name="Lee W."/>
            <person name="Lennon N."/>
            <person name="Letendre F."/>
            <person name="LeVine R."/>
            <person name="Lipovsky A."/>
            <person name="Liu X."/>
            <person name="Liu J."/>
            <person name="Liu S."/>
            <person name="Lokyitsang T."/>
            <person name="Lokyitsang Y."/>
            <person name="Lubonja R."/>
            <person name="Lui A."/>
            <person name="MacDonald P."/>
            <person name="Magnisalis V."/>
            <person name="Maru K."/>
            <person name="Matthews C."/>
            <person name="McCusker W."/>
            <person name="McDonough S."/>
            <person name="Mehta T."/>
            <person name="Meldrim J."/>
            <person name="Meneus L."/>
            <person name="Mihai O."/>
            <person name="Mihalev A."/>
            <person name="Mihova T."/>
            <person name="Mittelman R."/>
            <person name="Mlenga V."/>
            <person name="Montmayeur A."/>
            <person name="Mulrain L."/>
            <person name="Navidi A."/>
            <person name="Naylor J."/>
            <person name="Negash T."/>
            <person name="Nguyen T."/>
            <person name="Nguyen N."/>
            <person name="Nicol R."/>
            <person name="Norbu C."/>
            <person name="Norbu N."/>
            <person name="Novod N."/>
            <person name="O'Neill B."/>
            <person name="Osman S."/>
            <person name="Markiewicz E."/>
            <person name="Oyono O.L."/>
            <person name="Patti C."/>
            <person name="Phunkhang P."/>
            <person name="Pierre F."/>
            <person name="Priest M."/>
            <person name="Raghuraman S."/>
            <person name="Rege F."/>
            <person name="Reyes R."/>
            <person name="Rise C."/>
            <person name="Rogov P."/>
            <person name="Ross K."/>
            <person name="Ryan E."/>
            <person name="Settipalli S."/>
            <person name="Shea T."/>
            <person name="Sherpa N."/>
            <person name="Shi L."/>
            <person name="Shih D."/>
            <person name="Sparrow T."/>
            <person name="Spaulding J."/>
            <person name="Stalker J."/>
            <person name="Stange-Thomann N."/>
            <person name="Stavropoulos S."/>
            <person name="Stone C."/>
            <person name="Strader C."/>
            <person name="Tesfaye S."/>
            <person name="Thomson T."/>
            <person name="Thoulutsang Y."/>
            <person name="Thoulutsang D."/>
            <person name="Topham K."/>
            <person name="Topping I."/>
            <person name="Tsamla T."/>
            <person name="Vassiliev H."/>
            <person name="Vo A."/>
            <person name="Wangchuk T."/>
            <person name="Wangdi T."/>
            <person name="Weiand M."/>
            <person name="Wilkinson J."/>
            <person name="Wilson A."/>
            <person name="Yadav S."/>
            <person name="Young G."/>
            <person name="Yu Q."/>
            <person name="Zembek L."/>
            <person name="Zhong D."/>
            <person name="Zimmer A."/>
            <person name="Zwirko Z."/>
            <person name="Jaffe D.B."/>
            <person name="Alvarez P."/>
            <person name="Brockman W."/>
            <person name="Butler J."/>
            <person name="Chin C."/>
            <person name="Gnerre S."/>
            <person name="Grabherr M."/>
            <person name="Kleber M."/>
            <person name="Mauceli E."/>
            <person name="MacCallum I."/>
        </authorList>
    </citation>
    <scope>NUCLEOTIDE SEQUENCE [LARGE SCALE GENOMIC DNA]</scope>
    <source>
        <strain evidence="3">MSH-3 / Tucson 14011-0111.49</strain>
    </source>
</reference>
<dbReference type="KEGG" id="dpe:6603049"/>
<evidence type="ECO:0000313" key="3">
    <source>
        <dbReference type="Proteomes" id="UP000008744"/>
    </source>
</evidence>